<dbReference type="AlphaFoldDB" id="A0A0G1NGK4"/>
<dbReference type="GO" id="GO:0022625">
    <property type="term" value="C:cytosolic large ribosomal subunit"/>
    <property type="evidence" value="ECO:0007669"/>
    <property type="project" value="TreeGrafter"/>
</dbReference>
<evidence type="ECO:0000256" key="6">
    <source>
        <dbReference type="RuleBase" id="RU000661"/>
    </source>
</evidence>
<dbReference type="InterPro" id="IPR036373">
    <property type="entry name" value="Ribosomal_bL17_sf"/>
</dbReference>
<sequence length="92" mass="10512">MAALILREKITTTEEKAKEIRPLIEKSITLAKKQDLATYRELLKRFPKAAAAKLFKDTAIRYQNRPGGYIRIIKTDPRVKDAAKMAVIELVK</sequence>
<evidence type="ECO:0000313" key="7">
    <source>
        <dbReference type="EMBL" id="KKU19601.1"/>
    </source>
</evidence>
<dbReference type="PATRIC" id="fig|1618614.3.peg.33"/>
<dbReference type="SUPFAM" id="SSF64263">
    <property type="entry name" value="Prokaryotic ribosomal protein L17"/>
    <property type="match status" value="1"/>
</dbReference>
<evidence type="ECO:0000256" key="1">
    <source>
        <dbReference type="ARBA" id="ARBA00008777"/>
    </source>
</evidence>
<organism evidence="7 8">
    <name type="scientific">Candidatus Azambacteria bacterium GW2011_GWA2_45_90</name>
    <dbReference type="NCBI Taxonomy" id="1618614"/>
    <lineage>
        <taxon>Bacteria</taxon>
        <taxon>Candidatus Azamiibacteriota</taxon>
    </lineage>
</organism>
<dbReference type="PANTHER" id="PTHR14413:SF16">
    <property type="entry name" value="LARGE RIBOSOMAL SUBUNIT PROTEIN BL17M"/>
    <property type="match status" value="1"/>
</dbReference>
<dbReference type="EMBL" id="LCLO01000002">
    <property type="protein sequence ID" value="KKU19601.1"/>
    <property type="molecule type" value="Genomic_DNA"/>
</dbReference>
<dbReference type="GO" id="GO:0006412">
    <property type="term" value="P:translation"/>
    <property type="evidence" value="ECO:0007669"/>
    <property type="project" value="InterPro"/>
</dbReference>
<evidence type="ECO:0000313" key="8">
    <source>
        <dbReference type="Proteomes" id="UP000034644"/>
    </source>
</evidence>
<dbReference type="Pfam" id="PF01196">
    <property type="entry name" value="Ribosomal_L17"/>
    <property type="match status" value="1"/>
</dbReference>
<accession>A0A0G1NGK4</accession>
<dbReference type="Gene3D" id="3.90.1030.10">
    <property type="entry name" value="Ribosomal protein L17"/>
    <property type="match status" value="1"/>
</dbReference>
<name>A0A0G1NGK4_9BACT</name>
<proteinExistence type="inferred from homology"/>
<dbReference type="PANTHER" id="PTHR14413">
    <property type="entry name" value="RIBOSOMAL PROTEIN L17"/>
    <property type="match status" value="1"/>
</dbReference>
<dbReference type="NCBIfam" id="TIGR00059">
    <property type="entry name" value="L17"/>
    <property type="match status" value="1"/>
</dbReference>
<reference evidence="7 8" key="1">
    <citation type="journal article" date="2015" name="Nature">
        <title>rRNA introns, odd ribosomes, and small enigmatic genomes across a large radiation of phyla.</title>
        <authorList>
            <person name="Brown C.T."/>
            <person name="Hug L.A."/>
            <person name="Thomas B.C."/>
            <person name="Sharon I."/>
            <person name="Castelle C.J."/>
            <person name="Singh A."/>
            <person name="Wilkins M.J."/>
            <person name="Williams K.H."/>
            <person name="Banfield J.F."/>
        </authorList>
    </citation>
    <scope>NUCLEOTIDE SEQUENCE [LARGE SCALE GENOMIC DNA]</scope>
</reference>
<comment type="similarity">
    <text evidence="1 5">Belongs to the bacterial ribosomal protein bL17 family.</text>
</comment>
<keyword evidence="2 5" id="KW-0689">Ribosomal protein</keyword>
<keyword evidence="3 5" id="KW-0687">Ribonucleoprotein</keyword>
<evidence type="ECO:0000256" key="4">
    <source>
        <dbReference type="ARBA" id="ARBA00035494"/>
    </source>
</evidence>
<comment type="caution">
    <text evidence="7">The sequence shown here is derived from an EMBL/GenBank/DDBJ whole genome shotgun (WGS) entry which is preliminary data.</text>
</comment>
<protein>
    <recommendedName>
        <fullName evidence="4 6">50S ribosomal protein L17</fullName>
    </recommendedName>
</protein>
<dbReference type="InterPro" id="IPR000456">
    <property type="entry name" value="Ribosomal_bL17"/>
</dbReference>
<gene>
    <name evidence="7" type="ORF">UX27_C0002G0018</name>
</gene>
<evidence type="ECO:0000256" key="3">
    <source>
        <dbReference type="ARBA" id="ARBA00023274"/>
    </source>
</evidence>
<dbReference type="GO" id="GO:0003735">
    <property type="term" value="F:structural constituent of ribosome"/>
    <property type="evidence" value="ECO:0007669"/>
    <property type="project" value="InterPro"/>
</dbReference>
<evidence type="ECO:0000256" key="2">
    <source>
        <dbReference type="ARBA" id="ARBA00022980"/>
    </source>
</evidence>
<dbReference type="Proteomes" id="UP000034644">
    <property type="component" value="Unassembled WGS sequence"/>
</dbReference>
<evidence type="ECO:0000256" key="5">
    <source>
        <dbReference type="RuleBase" id="RU000660"/>
    </source>
</evidence>